<feature type="compositionally biased region" description="Low complexity" evidence="1">
    <location>
        <begin position="1036"/>
        <end position="1054"/>
    </location>
</feature>
<evidence type="ECO:0000256" key="1">
    <source>
        <dbReference type="SAM" id="MobiDB-lite"/>
    </source>
</evidence>
<feature type="compositionally biased region" description="Gly residues" evidence="1">
    <location>
        <begin position="1490"/>
        <end position="1503"/>
    </location>
</feature>
<name>A0A8J5XK56_DIALT</name>
<feature type="region of interest" description="Disordered" evidence="1">
    <location>
        <begin position="1654"/>
        <end position="1686"/>
    </location>
</feature>
<feature type="compositionally biased region" description="Low complexity" evidence="1">
    <location>
        <begin position="1477"/>
        <end position="1489"/>
    </location>
</feature>
<feature type="transmembrane region" description="Helical" evidence="2">
    <location>
        <begin position="675"/>
        <end position="699"/>
    </location>
</feature>
<feature type="transmembrane region" description="Helical" evidence="2">
    <location>
        <begin position="308"/>
        <end position="329"/>
    </location>
</feature>
<feature type="transmembrane region" description="Helical" evidence="2">
    <location>
        <begin position="275"/>
        <end position="296"/>
    </location>
</feature>
<feature type="transmembrane region" description="Helical" evidence="2">
    <location>
        <begin position="185"/>
        <end position="206"/>
    </location>
</feature>
<keyword evidence="2" id="KW-0812">Transmembrane</keyword>
<comment type="caution">
    <text evidence="3">The sequence shown here is derived from an EMBL/GenBank/DDBJ whole genome shotgun (WGS) entry which is preliminary data.</text>
</comment>
<gene>
    <name evidence="3" type="ORF">KFE25_014310</name>
</gene>
<keyword evidence="4" id="KW-1185">Reference proteome</keyword>
<organism evidence="3 4">
    <name type="scientific">Diacronema lutheri</name>
    <name type="common">Unicellular marine alga</name>
    <name type="synonym">Monochrysis lutheri</name>
    <dbReference type="NCBI Taxonomy" id="2081491"/>
    <lineage>
        <taxon>Eukaryota</taxon>
        <taxon>Haptista</taxon>
        <taxon>Haptophyta</taxon>
        <taxon>Pavlovophyceae</taxon>
        <taxon>Pavlovales</taxon>
        <taxon>Pavlovaceae</taxon>
        <taxon>Diacronema</taxon>
    </lineage>
</organism>
<dbReference type="OrthoDB" id="10685092at2759"/>
<feature type="compositionally biased region" description="Pro residues" evidence="1">
    <location>
        <begin position="1437"/>
        <end position="1450"/>
    </location>
</feature>
<feature type="compositionally biased region" description="Low complexity" evidence="1">
    <location>
        <begin position="987"/>
        <end position="1006"/>
    </location>
</feature>
<feature type="compositionally biased region" description="Low complexity" evidence="1">
    <location>
        <begin position="1451"/>
        <end position="1470"/>
    </location>
</feature>
<protein>
    <submittedName>
        <fullName evidence="3">Uncharacterized protein</fullName>
    </submittedName>
</protein>
<feature type="compositionally biased region" description="Basic and acidic residues" evidence="1">
    <location>
        <begin position="1528"/>
        <end position="1545"/>
    </location>
</feature>
<feature type="region of interest" description="Disordered" evidence="1">
    <location>
        <begin position="1"/>
        <end position="29"/>
    </location>
</feature>
<sequence length="1686" mass="170778">MAPPTSSSDGAEEERDERAIDDESEDEAPPRGFFISALDANNDGVVTADQIVTNMSSIFLSWVDWGLHVAFAVWLYYRLPGTLYSDLAIAALAIAVFVNLVAIVRYVLRHTADADSSLRERLMEYPENSTLVLVLGTINVEVLIFLSDQMTDHANFRSLGLLTHIFEGVPMLAIQLALVNLELGFWPPLVIVSFAFTALALGLKLLRAWVTHLTVHIENDEPELLIGENLTADDVLASAGAVVSFCLSVTQLVWLHGAATRPGVDGTPLGAQLRAAFAAILASLLALGAGNFALLTRYLRRDTWAHSLLWRESFASSAYAFVSLFHAGAINAFTQDDKQYHETKAQGTAAWLLLYALPCGGVHLAVGLWLGCAEHACAGGTAKAAGAGMASTGALPPVAFASIAPCAFLLPLALFNGCRLVVARSTARGAQEEGGLFLYDDEDEQLSSKPVRASERLPIAASLCASFLAVGLRVTAAEYLRTRHVLGIAAGAVGAGARALDGAGAYALDARAPLGALQTPRAFAIVAYALIGASSLFNWAAAAHYLLRRASVSLRSTLFALPGTSALVLAASCATGEVLAALARERSDLDAARILSAVGLLTQDAPFLALLGLRATYWADGADGAIIALPLALTAAVLALKGARALVVGLASAHAAVPCRAPSAFLALVRRGDALSWAVTLAHWLCSALLAVALGSHALSAAAAARAPRGLDVGGGGALPALSVAASRSFVAAAAILSTSALANVALAASFLNHRLFTCAHVCEHSYASAAILLGTMVDGSALNCLAQDARAYLAVKRDALALHVAVCGMPMLALTAALKYVHGSALGSHIADAAAAADGARGVGARARADDGGSRLGLAAPLLIDLTLALSAAVVVWRVYLWAILTVTWRGALRAAAASASGGERRGGHRAAQLELATDDLAAEPLGAAATDDDEEAEEEKGARARNGVPRSAFLFTTHRATTLPPSASDAATGGPTRTSARALLAPPSGGASDCSASASGASGARSVRPPRTFVHALPCTRQWRLNRYGSNRYGSAHAPSAPAARAGGAASEGDGDDDDDEGGTVGGKVAQRDELRVDEPTPPQRARRALAARDTLEEASTVAAADGAAPAARAAVAVLQEAEEEGIGNGIFEHTALLPARAARCARGRALAGWTQLDGEGGIAGAPEVVPPSGGNAWRLSVTGLSAGARAAVGQAFRTTAGERYSLVCSVAGVDTDETSARALSVQLTGGGLNAAGSAGERLASRRILVPNSAVIERAGWKSARVDFAATGPLTTALFIARTPASTLYVADVRCERVDGGGGDGGGGAAQAATPSGGGGGAAVQTREQTLDADAQTAAAAAAGDRAGGAPPPAPPGAPSGGGGGGGGFFEGLSSMLTAAMTPRGALSHAEPPPSQPAPQLDEAGADGVARVTPGAGAGARTGGPAAPLVSGGHRPPPPVPVPQPPTSTPVGTATATTPATRGAANGAESGAEFSVSSDGSGSRADALGGGGGSGSGGGTGRKARSPRSMFGMGGFASLLGGGGEARADKGGRKDGRAERAERGTVAGDGGAELGAEVRATVETTADAKQLATAVTKIPAECVFVNSAGVQGILVSSATLPRVGGGAPPYFFLQAIALRDDGGDARATSRGAQERPSTKQLTYSVAEARGMSPEQLARAASREPEEASAALTRYAARRQQSRMA</sequence>
<feature type="compositionally biased region" description="Basic residues" evidence="1">
    <location>
        <begin position="1677"/>
        <end position="1686"/>
    </location>
</feature>
<feature type="transmembrane region" description="Helical" evidence="2">
    <location>
        <begin position="349"/>
        <end position="373"/>
    </location>
</feature>
<evidence type="ECO:0000256" key="2">
    <source>
        <dbReference type="SAM" id="Phobius"/>
    </source>
</evidence>
<evidence type="ECO:0000313" key="4">
    <source>
        <dbReference type="Proteomes" id="UP000751190"/>
    </source>
</evidence>
<feature type="transmembrane region" description="Helical" evidence="2">
    <location>
        <begin position="394"/>
        <end position="415"/>
    </location>
</feature>
<dbReference type="Proteomes" id="UP000751190">
    <property type="component" value="Unassembled WGS sequence"/>
</dbReference>
<keyword evidence="2" id="KW-0472">Membrane</keyword>
<keyword evidence="2" id="KW-1133">Transmembrane helix</keyword>
<feature type="region of interest" description="Disordered" evidence="1">
    <location>
        <begin position="1386"/>
        <end position="1554"/>
    </location>
</feature>
<feature type="region of interest" description="Disordered" evidence="1">
    <location>
        <begin position="1304"/>
        <end position="1373"/>
    </location>
</feature>
<feature type="transmembrane region" description="Helical" evidence="2">
    <location>
        <begin position="594"/>
        <end position="615"/>
    </location>
</feature>
<feature type="transmembrane region" description="Helical" evidence="2">
    <location>
        <begin position="128"/>
        <end position="147"/>
    </location>
</feature>
<feature type="transmembrane region" description="Helical" evidence="2">
    <location>
        <begin position="59"/>
        <end position="77"/>
    </location>
</feature>
<feature type="transmembrane region" description="Helical" evidence="2">
    <location>
        <begin position="559"/>
        <end position="582"/>
    </location>
</feature>
<feature type="compositionally biased region" description="Gly residues" evidence="1">
    <location>
        <begin position="1361"/>
        <end position="1372"/>
    </location>
</feature>
<feature type="transmembrane region" description="Helical" evidence="2">
    <location>
        <begin position="621"/>
        <end position="640"/>
    </location>
</feature>
<feature type="transmembrane region" description="Helical" evidence="2">
    <location>
        <begin position="730"/>
        <end position="752"/>
    </location>
</feature>
<dbReference type="EMBL" id="JAGTXO010000035">
    <property type="protein sequence ID" value="KAG8460165.1"/>
    <property type="molecule type" value="Genomic_DNA"/>
</dbReference>
<feature type="compositionally biased region" description="Acidic residues" evidence="1">
    <location>
        <begin position="1055"/>
        <end position="1064"/>
    </location>
</feature>
<proteinExistence type="predicted"/>
<feature type="compositionally biased region" description="Low complexity" evidence="1">
    <location>
        <begin position="1334"/>
        <end position="1351"/>
    </location>
</feature>
<evidence type="ECO:0000313" key="3">
    <source>
        <dbReference type="EMBL" id="KAG8460165.1"/>
    </source>
</evidence>
<accession>A0A8J5XK56</accession>
<feature type="compositionally biased region" description="Basic and acidic residues" evidence="1">
    <location>
        <begin position="1072"/>
        <end position="1081"/>
    </location>
</feature>
<reference evidence="3" key="1">
    <citation type="submission" date="2021-05" db="EMBL/GenBank/DDBJ databases">
        <title>The genome of the haptophyte Pavlova lutheri (Diacronema luteri, Pavlovales) - a model for lipid biosynthesis in eukaryotic algae.</title>
        <authorList>
            <person name="Hulatt C.J."/>
            <person name="Posewitz M.C."/>
        </authorList>
    </citation>
    <scope>NUCLEOTIDE SEQUENCE</scope>
    <source>
        <strain evidence="3">NIVA-4/92</strain>
    </source>
</reference>
<feature type="transmembrane region" description="Helical" evidence="2">
    <location>
        <begin position="522"/>
        <end position="547"/>
    </location>
</feature>
<feature type="transmembrane region" description="Helical" evidence="2">
    <location>
        <begin position="235"/>
        <end position="255"/>
    </location>
</feature>
<feature type="region of interest" description="Disordered" evidence="1">
    <location>
        <begin position="930"/>
        <end position="1009"/>
    </location>
</feature>
<feature type="compositionally biased region" description="Gly residues" evidence="1">
    <location>
        <begin position="1514"/>
        <end position="1527"/>
    </location>
</feature>
<feature type="compositionally biased region" description="Acidic residues" evidence="1">
    <location>
        <begin position="10"/>
        <end position="27"/>
    </location>
</feature>
<feature type="region of interest" description="Disordered" evidence="1">
    <location>
        <begin position="1036"/>
        <end position="1090"/>
    </location>
</feature>
<feature type="transmembrane region" description="Helical" evidence="2">
    <location>
        <begin position="801"/>
        <end position="822"/>
    </location>
</feature>
<feature type="transmembrane region" description="Helical" evidence="2">
    <location>
        <begin position="89"/>
        <end position="108"/>
    </location>
</feature>